<evidence type="ECO:0000259" key="2">
    <source>
        <dbReference type="PROSITE" id="PS50837"/>
    </source>
</evidence>
<protein>
    <submittedName>
        <fullName evidence="3">NACHT domain-containing protein</fullName>
    </submittedName>
</protein>
<evidence type="ECO:0000256" key="1">
    <source>
        <dbReference type="SAM" id="Phobius"/>
    </source>
</evidence>
<dbReference type="SUPFAM" id="SSF52540">
    <property type="entry name" value="P-loop containing nucleoside triphosphate hydrolases"/>
    <property type="match status" value="1"/>
</dbReference>
<dbReference type="Pfam" id="PF05729">
    <property type="entry name" value="NACHT"/>
    <property type="match status" value="1"/>
</dbReference>
<proteinExistence type="predicted"/>
<gene>
    <name evidence="3" type="ORF">NDI37_23580</name>
</gene>
<feature type="transmembrane region" description="Helical" evidence="1">
    <location>
        <begin position="338"/>
        <end position="356"/>
    </location>
</feature>
<feature type="transmembrane region" description="Helical" evidence="1">
    <location>
        <begin position="376"/>
        <end position="397"/>
    </location>
</feature>
<keyword evidence="4" id="KW-1185">Reference proteome</keyword>
<name>A0ABV0JVD8_9CYAN</name>
<dbReference type="Proteomes" id="UP001442494">
    <property type="component" value="Unassembled WGS sequence"/>
</dbReference>
<reference evidence="3 4" key="1">
    <citation type="submission" date="2022-04" db="EMBL/GenBank/DDBJ databases">
        <title>Positive selection, recombination, and allopatry shape intraspecific diversity of widespread and dominant cyanobacteria.</title>
        <authorList>
            <person name="Wei J."/>
            <person name="Shu W."/>
            <person name="Hu C."/>
        </authorList>
    </citation>
    <scope>NUCLEOTIDE SEQUENCE [LARGE SCALE GENOMIC DNA]</scope>
    <source>
        <strain evidence="3 4">GB2-A5</strain>
    </source>
</reference>
<feature type="transmembrane region" description="Helical" evidence="1">
    <location>
        <begin position="298"/>
        <end position="317"/>
    </location>
</feature>
<keyword evidence="1" id="KW-1133">Transmembrane helix</keyword>
<dbReference type="Gene3D" id="3.40.50.300">
    <property type="entry name" value="P-loop containing nucleotide triphosphate hydrolases"/>
    <property type="match status" value="1"/>
</dbReference>
<sequence>MGIGRSLLILGSPGSGKTTTLLELTRDLIASAEQDTNQPIPVVFNLSAWTKEKIKLADWLVRELNAKYQVSKEIGKNWIKNQQLILLLDGLDEVSTNLRENCVEVINKFSQEYGETEIVVCSRVKDYELLSNRLRFQGAVFIQPLTLEQIHQYLKNAGSELDAVNTALEADTILQELAKSPLMLSIMTFAYQGMSITELPGMNLEERRQHLFDKYIQRMFERRGINNKYSKEQSIRWLSWLAQRLSQQSQTVFLIERLQPDWLEKKRQKLIYAISIWLTFFILAATVGELLLPTSKMILSLISSSVIFWLIFGVYRIKTVENLKWSWRKGSNSLIRGITFGSISGLVIKVTYEIIFNPLHWKIIYPQFLPLQLYSLTRGIVFGLSMGLVYGLISGLTAPSIQTRTVPNQGIRQSSKNAVVFGLIGLFVLGTSANILNWAAWFWGIFGLSFGVAAGGGEACVKHFVLRVILYCSGSIPWNYARFLDYATERIFLQKVGGGYIFVHRLLLEHFAQK</sequence>
<comment type="caution">
    <text evidence="3">The sequence shown here is derived from an EMBL/GenBank/DDBJ whole genome shotgun (WGS) entry which is preliminary data.</text>
</comment>
<dbReference type="InterPro" id="IPR027417">
    <property type="entry name" value="P-loop_NTPase"/>
</dbReference>
<keyword evidence="1" id="KW-0812">Transmembrane</keyword>
<keyword evidence="1" id="KW-0472">Membrane</keyword>
<evidence type="ECO:0000313" key="4">
    <source>
        <dbReference type="Proteomes" id="UP001442494"/>
    </source>
</evidence>
<evidence type="ECO:0000313" key="3">
    <source>
        <dbReference type="EMBL" id="MEP0867435.1"/>
    </source>
</evidence>
<accession>A0ABV0JVD8</accession>
<dbReference type="InterPro" id="IPR007111">
    <property type="entry name" value="NACHT_NTPase"/>
</dbReference>
<feature type="transmembrane region" description="Helical" evidence="1">
    <location>
        <begin position="418"/>
        <end position="435"/>
    </location>
</feature>
<dbReference type="PROSITE" id="PS50837">
    <property type="entry name" value="NACHT"/>
    <property type="match status" value="1"/>
</dbReference>
<feature type="transmembrane region" description="Helical" evidence="1">
    <location>
        <begin position="270"/>
        <end position="292"/>
    </location>
</feature>
<feature type="domain" description="NACHT" evidence="2">
    <location>
        <begin position="5"/>
        <end position="123"/>
    </location>
</feature>
<dbReference type="EMBL" id="JAMPKK010000070">
    <property type="protein sequence ID" value="MEP0867435.1"/>
    <property type="molecule type" value="Genomic_DNA"/>
</dbReference>
<organism evidence="3 4">
    <name type="scientific">Funiculus sociatus GB2-A5</name>
    <dbReference type="NCBI Taxonomy" id="2933946"/>
    <lineage>
        <taxon>Bacteria</taxon>
        <taxon>Bacillati</taxon>
        <taxon>Cyanobacteriota</taxon>
        <taxon>Cyanophyceae</taxon>
        <taxon>Coleofasciculales</taxon>
        <taxon>Coleofasciculaceae</taxon>
        <taxon>Funiculus</taxon>
    </lineage>
</organism>